<dbReference type="Proteomes" id="UP000774326">
    <property type="component" value="Unassembled WGS sequence"/>
</dbReference>
<proteinExistence type="predicted"/>
<reference evidence="2" key="1">
    <citation type="journal article" date="2021" name="Open Biol.">
        <title>Shared evolutionary footprints suggest mitochondrial oxidative damage underlies multiple complex I losses in fungi.</title>
        <authorList>
            <person name="Schikora-Tamarit M.A."/>
            <person name="Marcet-Houben M."/>
            <person name="Nosek J."/>
            <person name="Gabaldon T."/>
        </authorList>
    </citation>
    <scope>NUCLEOTIDE SEQUENCE</scope>
    <source>
        <strain evidence="2">CBS2887</strain>
    </source>
</reference>
<protein>
    <submittedName>
        <fullName evidence="2">Uncharacterized protein</fullName>
    </submittedName>
</protein>
<organism evidence="2 3">
    <name type="scientific">Wickerhamomyces pijperi</name>
    <name type="common">Yeast</name>
    <name type="synonym">Pichia pijperi</name>
    <dbReference type="NCBI Taxonomy" id="599730"/>
    <lineage>
        <taxon>Eukaryota</taxon>
        <taxon>Fungi</taxon>
        <taxon>Dikarya</taxon>
        <taxon>Ascomycota</taxon>
        <taxon>Saccharomycotina</taxon>
        <taxon>Saccharomycetes</taxon>
        <taxon>Phaffomycetales</taxon>
        <taxon>Wickerhamomycetaceae</taxon>
        <taxon>Wickerhamomyces</taxon>
    </lineage>
</organism>
<reference evidence="2" key="2">
    <citation type="submission" date="2021-01" db="EMBL/GenBank/DDBJ databases">
        <authorList>
            <person name="Schikora-Tamarit M.A."/>
        </authorList>
    </citation>
    <scope>NUCLEOTIDE SEQUENCE</scope>
    <source>
        <strain evidence="2">CBS2887</strain>
    </source>
</reference>
<comment type="caution">
    <text evidence="2">The sequence shown here is derived from an EMBL/GenBank/DDBJ whole genome shotgun (WGS) entry which is preliminary data.</text>
</comment>
<evidence type="ECO:0000256" key="1">
    <source>
        <dbReference type="SAM" id="MobiDB-lite"/>
    </source>
</evidence>
<dbReference type="EMBL" id="JAEUBG010005007">
    <property type="protein sequence ID" value="KAH3679220.1"/>
    <property type="molecule type" value="Genomic_DNA"/>
</dbReference>
<gene>
    <name evidence="2" type="ORF">WICPIJ_008689</name>
</gene>
<sequence length="253" mass="28488">MFTRSLSLDLLQFEVVDVFTKHFGNFFQGSTRRLDKRQVNNEQLHGQNTAVDNVVLPFNGVHGNRIHETVVDLHHLLHGKTQVDTLGSDGERQDLGQQHGGDRGQENGSSLGVVEGKQVDNNGNTIVENHQTTVEHQLLRGRCDTNGVQNLGEIVRNQPVTRQLHQDTNPSGDEDSLSVTRGLEQGQVREVLSDSFVFNSQFDLRHFEINQPSTVSFVVTTVVLHQHRSSFFVTVFGDQESWGFRNKVNQKQL</sequence>
<feature type="region of interest" description="Disordered" evidence="1">
    <location>
        <begin position="84"/>
        <end position="120"/>
    </location>
</feature>
<evidence type="ECO:0000313" key="3">
    <source>
        <dbReference type="Proteomes" id="UP000774326"/>
    </source>
</evidence>
<keyword evidence="3" id="KW-1185">Reference proteome</keyword>
<feature type="compositionally biased region" description="Basic and acidic residues" evidence="1">
    <location>
        <begin position="89"/>
        <end position="105"/>
    </location>
</feature>
<evidence type="ECO:0000313" key="2">
    <source>
        <dbReference type="EMBL" id="KAH3679220.1"/>
    </source>
</evidence>
<name>A0A9P8THV9_WICPI</name>
<accession>A0A9P8THV9</accession>
<dbReference type="AlphaFoldDB" id="A0A9P8THV9"/>